<organism evidence="2 3">
    <name type="scientific">Sarocladium strictum</name>
    <name type="common">Black bundle disease fungus</name>
    <name type="synonym">Acremonium strictum</name>
    <dbReference type="NCBI Taxonomy" id="5046"/>
    <lineage>
        <taxon>Eukaryota</taxon>
        <taxon>Fungi</taxon>
        <taxon>Dikarya</taxon>
        <taxon>Ascomycota</taxon>
        <taxon>Pezizomycotina</taxon>
        <taxon>Sordariomycetes</taxon>
        <taxon>Hypocreomycetidae</taxon>
        <taxon>Hypocreales</taxon>
        <taxon>Sarocladiaceae</taxon>
        <taxon>Sarocladium</taxon>
    </lineage>
</organism>
<sequence>MAMTPELAAGKTYIVTGSNGGLGFEAVKHLVSMGAATVVMGVRDLSKGETAKAEIEAETGRQNVIQVWYLDKTSFPSVKAFAERTIEDLDHVDALIDNAGVAQSSPAMPEGHRENMTVNVYSSLLLAVLLMPSMSDFAKRSGTTPHIVLLTSGASFGMGDSWDKVKNDNPLPKMDDPNVFNSLQTYPISKAVQIMATKELARLVPMSWSGVVLNLVDPGICKTNLSRNAPEGFRKGLAELHETIGRTAEEGSRTLLHGAVAGEESHGLVLGSCELTEEQVPAWINGKEAVQYQKVLWEGIAKELERVSPGCVKAIL</sequence>
<dbReference type="AlphaFoldDB" id="A0AA39L5B3"/>
<dbReference type="Pfam" id="PF00106">
    <property type="entry name" value="adh_short"/>
    <property type="match status" value="1"/>
</dbReference>
<evidence type="ECO:0000313" key="2">
    <source>
        <dbReference type="EMBL" id="KAK0385081.1"/>
    </source>
</evidence>
<dbReference type="EMBL" id="JAPDFR010000007">
    <property type="protein sequence ID" value="KAK0385081.1"/>
    <property type="molecule type" value="Genomic_DNA"/>
</dbReference>
<dbReference type="Gene3D" id="3.40.50.720">
    <property type="entry name" value="NAD(P)-binding Rossmann-like Domain"/>
    <property type="match status" value="1"/>
</dbReference>
<keyword evidence="1" id="KW-0560">Oxidoreductase</keyword>
<dbReference type="Proteomes" id="UP001175261">
    <property type="component" value="Unassembled WGS sequence"/>
</dbReference>
<dbReference type="SUPFAM" id="SSF51735">
    <property type="entry name" value="NAD(P)-binding Rossmann-fold domains"/>
    <property type="match status" value="1"/>
</dbReference>
<protein>
    <submittedName>
        <fullName evidence="2">Uncharacterized protein</fullName>
    </submittedName>
</protein>
<dbReference type="InterPro" id="IPR002347">
    <property type="entry name" value="SDR_fam"/>
</dbReference>
<comment type="caution">
    <text evidence="2">The sequence shown here is derived from an EMBL/GenBank/DDBJ whole genome shotgun (WGS) entry which is preliminary data.</text>
</comment>
<dbReference type="PANTHER" id="PTHR43157">
    <property type="entry name" value="PHOSPHATIDYLINOSITOL-GLYCAN BIOSYNTHESIS CLASS F PROTEIN-RELATED"/>
    <property type="match status" value="1"/>
</dbReference>
<reference evidence="2" key="1">
    <citation type="submission" date="2022-10" db="EMBL/GenBank/DDBJ databases">
        <title>Determination and structural analysis of whole genome sequence of Sarocladium strictum F4-1.</title>
        <authorList>
            <person name="Hu L."/>
            <person name="Jiang Y."/>
        </authorList>
    </citation>
    <scope>NUCLEOTIDE SEQUENCE</scope>
    <source>
        <strain evidence="2">F4-1</strain>
    </source>
</reference>
<keyword evidence="3" id="KW-1185">Reference proteome</keyword>
<accession>A0AA39L5B3</accession>
<proteinExistence type="predicted"/>
<dbReference type="PRINTS" id="PR00081">
    <property type="entry name" value="GDHRDH"/>
</dbReference>
<evidence type="ECO:0000256" key="1">
    <source>
        <dbReference type="ARBA" id="ARBA00023002"/>
    </source>
</evidence>
<dbReference type="GO" id="GO:0016491">
    <property type="term" value="F:oxidoreductase activity"/>
    <property type="evidence" value="ECO:0007669"/>
    <property type="project" value="UniProtKB-KW"/>
</dbReference>
<evidence type="ECO:0000313" key="3">
    <source>
        <dbReference type="Proteomes" id="UP001175261"/>
    </source>
</evidence>
<dbReference type="PANTHER" id="PTHR43157:SF61">
    <property type="entry name" value="DEHYDROGENASE_REDUCTASE FAMILY PROTEIN, PUTATIVE (AFU_ORTHOLOGUE AFUA_3G01250)-RELATED"/>
    <property type="match status" value="1"/>
</dbReference>
<dbReference type="InterPro" id="IPR036291">
    <property type="entry name" value="NAD(P)-bd_dom_sf"/>
</dbReference>
<gene>
    <name evidence="2" type="ORF">NLU13_7559</name>
</gene>
<name>A0AA39L5B3_SARSR</name>